<dbReference type="EMBL" id="MTBP01000003">
    <property type="protein sequence ID" value="POM23133.1"/>
    <property type="molecule type" value="Genomic_DNA"/>
</dbReference>
<gene>
    <name evidence="3" type="ORF">BTM25_42850</name>
</gene>
<name>A0A2P4UDJ9_9ACTN</name>
<feature type="region of interest" description="Disordered" evidence="1">
    <location>
        <begin position="1"/>
        <end position="20"/>
    </location>
</feature>
<keyword evidence="4" id="KW-1185">Reference proteome</keyword>
<evidence type="ECO:0000313" key="3">
    <source>
        <dbReference type="EMBL" id="POM23133.1"/>
    </source>
</evidence>
<feature type="transmembrane region" description="Helical" evidence="2">
    <location>
        <begin position="36"/>
        <end position="56"/>
    </location>
</feature>
<feature type="compositionally biased region" description="Low complexity" evidence="1">
    <location>
        <begin position="108"/>
        <end position="134"/>
    </location>
</feature>
<protein>
    <submittedName>
        <fullName evidence="3">Uncharacterized protein</fullName>
    </submittedName>
</protein>
<feature type="compositionally biased region" description="Low complexity" evidence="1">
    <location>
        <begin position="91"/>
        <end position="100"/>
    </location>
</feature>
<feature type="region of interest" description="Disordered" evidence="1">
    <location>
        <begin position="64"/>
        <end position="157"/>
    </location>
</feature>
<organism evidence="3 4">
    <name type="scientific">Actinomadura rubteroloni</name>
    <dbReference type="NCBI Taxonomy" id="1926885"/>
    <lineage>
        <taxon>Bacteria</taxon>
        <taxon>Bacillati</taxon>
        <taxon>Actinomycetota</taxon>
        <taxon>Actinomycetes</taxon>
        <taxon>Streptosporangiales</taxon>
        <taxon>Thermomonosporaceae</taxon>
        <taxon>Actinomadura</taxon>
    </lineage>
</organism>
<proteinExistence type="predicted"/>
<reference evidence="3 4" key="1">
    <citation type="journal article" date="2017" name="Chemistry">
        <title>Isolation, Biosynthesis and Chemical Modifications of Rubterolones A-F: Rare Tropolone Alkaloids from Actinomadura sp. 5-2.</title>
        <authorList>
            <person name="Guo H."/>
            <person name="Benndorf R."/>
            <person name="Leichnitz D."/>
            <person name="Klassen J.L."/>
            <person name="Vollmers J."/>
            <person name="Gorls H."/>
            <person name="Steinacker M."/>
            <person name="Weigel C."/>
            <person name="Dahse H.M."/>
            <person name="Kaster A.K."/>
            <person name="de Beer Z.W."/>
            <person name="Poulsen M."/>
            <person name="Beemelmanns C."/>
        </authorList>
    </citation>
    <scope>NUCLEOTIDE SEQUENCE [LARGE SCALE GENOMIC DNA]</scope>
    <source>
        <strain evidence="3 4">5-2</strain>
    </source>
</reference>
<keyword evidence="2" id="KW-0812">Transmembrane</keyword>
<evidence type="ECO:0000313" key="4">
    <source>
        <dbReference type="Proteomes" id="UP000242367"/>
    </source>
</evidence>
<accession>A0A2P4UDJ9</accession>
<keyword evidence="2" id="KW-1133">Transmembrane helix</keyword>
<evidence type="ECO:0000256" key="2">
    <source>
        <dbReference type="SAM" id="Phobius"/>
    </source>
</evidence>
<dbReference type="AlphaFoldDB" id="A0A2P4UDJ9"/>
<dbReference type="Proteomes" id="UP000242367">
    <property type="component" value="Unassembled WGS sequence"/>
</dbReference>
<evidence type="ECO:0000256" key="1">
    <source>
        <dbReference type="SAM" id="MobiDB-lite"/>
    </source>
</evidence>
<sequence length="157" mass="16056">MEPMTHDVITHGPETEAPEPVFVDPTGRRRRLLRGLGLAAGGLCASFLAAVGLGAATGARVPMTPWTGDGPTATVSPAHPRPKQERTPRIRTVPAATPRAVPRPAPASRPAVAARPDAAPAPTARSTAAPLPSSHAATPTPGHGRVTPPAKGRTKKP</sequence>
<keyword evidence="2" id="KW-0472">Membrane</keyword>
<comment type="caution">
    <text evidence="3">The sequence shown here is derived from an EMBL/GenBank/DDBJ whole genome shotgun (WGS) entry which is preliminary data.</text>
</comment>